<evidence type="ECO:0000313" key="2">
    <source>
        <dbReference type="Proteomes" id="UP000199069"/>
    </source>
</evidence>
<reference evidence="1 2" key="1">
    <citation type="submission" date="2015-07" db="EMBL/GenBank/DDBJ databases">
        <authorList>
            <person name="Cajimat M.N.B."/>
            <person name="Milazzo M.L."/>
            <person name="Fulhorst C.F."/>
        </authorList>
    </citation>
    <scope>NUCLEOTIDE SEQUENCE [LARGE SCALE GENOMIC DNA]</scope>
    <source>
        <strain evidence="1">Single colony</strain>
    </source>
</reference>
<sequence length="828" mass="92671">MPATLPEDVLDTIFRYIEEDPYQTGPSGEKLGAARQCFYRLCLVSRAFCHLSRRFLYRRPLSDGRFVPQALIQLAETLRGNQRYLGKLVVDLSGAHIAYENLCLTEKPLGPISFQFRGFSKAFSWQLCIVSSCPNCREISAGYITETELKKLVRVISTSLLDLAANVQIFKQVVSVGIFGIGRAGPLTKQNPQSALNLQKLSIAETWLPLSSFFLFFPVDPSRLTDVDLCFSTASESDLLRLPTLARQLVKLHLQSASLDITNYAIWDYAVDVEGLRVPTAFFALLPNIVHLELGGLVALSVQRLRVLAQHSPSLKHLSACHSLDTLLKPIENAFEQMRAKLVFEFAEDVCRARKESQRVLRRGWAPLIVEVDPLVLLPLDHEPLAPSRLFWLCSLVLLLLIAGTRLEMAATLPQDVLDIIFGFLEEEADTRAIPQHLDVWLDIGTERTDARRHWLRLCLVCRSFLHAARRFLYKKPFAAANGRPARLLHLAETLRANHRYIGKLVVDLSGAAECYELLEEKEESLGPVSFQFRGFTKAFSWVVTLLSTCTNCRFASAAFSSQVELKKVLKTMAASLPDLQGLELRGFGFVADNNLLSPSSLTTLTVFKDLAELHLVGIPHGQYSTSHTVPQLPLQPRKLVMCERSLILECSLQYFPVDGSALREVDLSFGGEYDSASLIKIVRHTPLLVKLRLRGPDLPPRPVSAQFSERSKVPLEVFGALPHLVHLELRSFAAFSTDRLRLLAATSPKLKNLSGVTSLWITDYGFTGTFDGNKVAEVFKQFKQLESAHIGYLPRTSADVVEPIQRVFDELGAQLVYDRAPSYFLLV</sequence>
<dbReference type="SUPFAM" id="SSF52047">
    <property type="entry name" value="RNI-like"/>
    <property type="match status" value="1"/>
</dbReference>
<proteinExistence type="predicted"/>
<protein>
    <submittedName>
        <fullName evidence="1">FGENESH: predicted gene_1.707 protein</fullName>
    </submittedName>
</protein>
<dbReference type="AlphaFoldDB" id="A0A0K3CCG9"/>
<gene>
    <name evidence="1" type="primary">FGENESH: predicted gene_1.707</name>
    <name evidence="1" type="ORF">BN2166_0007070</name>
</gene>
<dbReference type="Gene3D" id="3.80.10.10">
    <property type="entry name" value="Ribonuclease Inhibitor"/>
    <property type="match status" value="1"/>
</dbReference>
<name>A0A0K3CCG9_RHOTO</name>
<feature type="non-terminal residue" evidence="1">
    <location>
        <position position="1"/>
    </location>
</feature>
<evidence type="ECO:0000313" key="1">
    <source>
        <dbReference type="EMBL" id="CTR04846.1"/>
    </source>
</evidence>
<accession>A0A0K3CCG9</accession>
<organism evidence="1 2">
    <name type="scientific">Rhodotorula toruloides</name>
    <name type="common">Yeast</name>
    <name type="synonym">Rhodosporidium toruloides</name>
    <dbReference type="NCBI Taxonomy" id="5286"/>
    <lineage>
        <taxon>Eukaryota</taxon>
        <taxon>Fungi</taxon>
        <taxon>Dikarya</taxon>
        <taxon>Basidiomycota</taxon>
        <taxon>Pucciniomycotina</taxon>
        <taxon>Microbotryomycetes</taxon>
        <taxon>Sporidiobolales</taxon>
        <taxon>Sporidiobolaceae</taxon>
        <taxon>Rhodotorula</taxon>
    </lineage>
</organism>
<dbReference type="InterPro" id="IPR032675">
    <property type="entry name" value="LRR_dom_sf"/>
</dbReference>
<dbReference type="Proteomes" id="UP000199069">
    <property type="component" value="Unassembled WGS sequence"/>
</dbReference>
<keyword evidence="2" id="KW-1185">Reference proteome</keyword>
<dbReference type="EMBL" id="CWKI01000001">
    <property type="protein sequence ID" value="CTR04846.1"/>
    <property type="molecule type" value="Genomic_DNA"/>
</dbReference>